<dbReference type="HOGENOM" id="CLU_2924230_0_0_1"/>
<evidence type="ECO:0000313" key="1">
    <source>
        <dbReference type="EMBL" id="KIK49573.1"/>
    </source>
</evidence>
<dbReference type="EMBL" id="KN835132">
    <property type="protein sequence ID" value="KIK49573.1"/>
    <property type="molecule type" value="Genomic_DNA"/>
</dbReference>
<organism evidence="1 2">
    <name type="scientific">Suillus luteus UH-Slu-Lm8-n1</name>
    <dbReference type="NCBI Taxonomy" id="930992"/>
    <lineage>
        <taxon>Eukaryota</taxon>
        <taxon>Fungi</taxon>
        <taxon>Dikarya</taxon>
        <taxon>Basidiomycota</taxon>
        <taxon>Agaricomycotina</taxon>
        <taxon>Agaricomycetes</taxon>
        <taxon>Agaricomycetidae</taxon>
        <taxon>Boletales</taxon>
        <taxon>Suillineae</taxon>
        <taxon>Suillaceae</taxon>
        <taxon>Suillus</taxon>
    </lineage>
</organism>
<accession>A0A0D0C452</accession>
<evidence type="ECO:0000313" key="2">
    <source>
        <dbReference type="Proteomes" id="UP000054485"/>
    </source>
</evidence>
<dbReference type="InParanoid" id="A0A0D0C452"/>
<reference evidence="2" key="2">
    <citation type="submission" date="2015-01" db="EMBL/GenBank/DDBJ databases">
        <title>Evolutionary Origins and Diversification of the Mycorrhizal Mutualists.</title>
        <authorList>
            <consortium name="DOE Joint Genome Institute"/>
            <consortium name="Mycorrhizal Genomics Consortium"/>
            <person name="Kohler A."/>
            <person name="Kuo A."/>
            <person name="Nagy L.G."/>
            <person name="Floudas D."/>
            <person name="Copeland A."/>
            <person name="Barry K.W."/>
            <person name="Cichocki N."/>
            <person name="Veneault-Fourrey C."/>
            <person name="LaButti K."/>
            <person name="Lindquist E.A."/>
            <person name="Lipzen A."/>
            <person name="Lundell T."/>
            <person name="Morin E."/>
            <person name="Murat C."/>
            <person name="Riley R."/>
            <person name="Ohm R."/>
            <person name="Sun H."/>
            <person name="Tunlid A."/>
            <person name="Henrissat B."/>
            <person name="Grigoriev I.V."/>
            <person name="Hibbett D.S."/>
            <person name="Martin F."/>
        </authorList>
    </citation>
    <scope>NUCLEOTIDE SEQUENCE [LARGE SCALE GENOMIC DNA]</scope>
    <source>
        <strain evidence="2">UH-Slu-Lm8-n1</strain>
    </source>
</reference>
<dbReference type="AlphaFoldDB" id="A0A0D0C452"/>
<protein>
    <submittedName>
        <fullName evidence="1">Uncharacterized protein</fullName>
    </submittedName>
</protein>
<keyword evidence="2" id="KW-1185">Reference proteome</keyword>
<name>A0A0D0C452_9AGAM</name>
<gene>
    <name evidence="1" type="ORF">CY34DRAFT_797011</name>
</gene>
<proteinExistence type="predicted"/>
<sequence length="61" mass="6881">MRSYSYLRASEWAPTQLFLTFNIVRRIGSCTPTIPSLLGCPLAIVYPSARRRISMTGCPPY</sequence>
<reference evidence="1 2" key="1">
    <citation type="submission" date="2014-04" db="EMBL/GenBank/DDBJ databases">
        <authorList>
            <consortium name="DOE Joint Genome Institute"/>
            <person name="Kuo A."/>
            <person name="Ruytinx J."/>
            <person name="Rineau F."/>
            <person name="Colpaert J."/>
            <person name="Kohler A."/>
            <person name="Nagy L.G."/>
            <person name="Floudas D."/>
            <person name="Copeland A."/>
            <person name="Barry K.W."/>
            <person name="Cichocki N."/>
            <person name="Veneault-Fourrey C."/>
            <person name="LaButti K."/>
            <person name="Lindquist E.A."/>
            <person name="Lipzen A."/>
            <person name="Lundell T."/>
            <person name="Morin E."/>
            <person name="Murat C."/>
            <person name="Sun H."/>
            <person name="Tunlid A."/>
            <person name="Henrissat B."/>
            <person name="Grigoriev I.V."/>
            <person name="Hibbett D.S."/>
            <person name="Martin F."/>
            <person name="Nordberg H.P."/>
            <person name="Cantor M.N."/>
            <person name="Hua S.X."/>
        </authorList>
    </citation>
    <scope>NUCLEOTIDE SEQUENCE [LARGE SCALE GENOMIC DNA]</scope>
    <source>
        <strain evidence="1 2">UH-Slu-Lm8-n1</strain>
    </source>
</reference>
<dbReference type="Proteomes" id="UP000054485">
    <property type="component" value="Unassembled WGS sequence"/>
</dbReference>